<evidence type="ECO:0000313" key="1">
    <source>
        <dbReference type="EMBL" id="OXR28048.1"/>
    </source>
</evidence>
<accession>A0ABX4DMT9</accession>
<sequence length="63" mass="6632">MLIKAGALCRKVIAVVRWMAGRSHCQVMRVALTVGVRLAGEGVQAANGDFVTEYISIAAVTAT</sequence>
<organism evidence="1 2">
    <name type="scientific">Pseudomonas umsongensis</name>
    <dbReference type="NCBI Taxonomy" id="198618"/>
    <lineage>
        <taxon>Bacteria</taxon>
        <taxon>Pseudomonadati</taxon>
        <taxon>Pseudomonadota</taxon>
        <taxon>Gammaproteobacteria</taxon>
        <taxon>Pseudomonadales</taxon>
        <taxon>Pseudomonadaceae</taxon>
        <taxon>Pseudomonas</taxon>
    </lineage>
</organism>
<gene>
    <name evidence="1" type="ORF">PSUM_28665</name>
</gene>
<protein>
    <submittedName>
        <fullName evidence="1">Uncharacterized protein</fullName>
    </submittedName>
</protein>
<reference evidence="1 2" key="1">
    <citation type="submission" date="2017-06" db="EMBL/GenBank/DDBJ databases">
        <authorList>
            <person name="Furmanczyk E.M."/>
        </authorList>
    </citation>
    <scope>NUCLEOTIDE SEQUENCE [LARGE SCALE GENOMIC DNA]</scope>
    <source>
        <strain evidence="1 2">DSM 16611</strain>
    </source>
</reference>
<name>A0ABX4DMT9_9PSED</name>
<dbReference type="Proteomes" id="UP000215455">
    <property type="component" value="Unassembled WGS sequence"/>
</dbReference>
<proteinExistence type="predicted"/>
<dbReference type="EMBL" id="NIWU01000009">
    <property type="protein sequence ID" value="OXR28048.1"/>
    <property type="molecule type" value="Genomic_DNA"/>
</dbReference>
<keyword evidence="2" id="KW-1185">Reference proteome</keyword>
<comment type="caution">
    <text evidence="1">The sequence shown here is derived from an EMBL/GenBank/DDBJ whole genome shotgun (WGS) entry which is preliminary data.</text>
</comment>
<evidence type="ECO:0000313" key="2">
    <source>
        <dbReference type="Proteomes" id="UP000215455"/>
    </source>
</evidence>